<keyword evidence="3" id="KW-1185">Reference proteome</keyword>
<reference evidence="2 3" key="1">
    <citation type="submission" date="2019-12" db="EMBL/GenBank/DDBJ databases">
        <authorList>
            <person name="Kim Y.S."/>
        </authorList>
    </citation>
    <scope>NUCLEOTIDE SEQUENCE [LARGE SCALE GENOMIC DNA]</scope>
    <source>
        <strain evidence="2 3">MMS17-SY077</strain>
    </source>
</reference>
<dbReference type="RefSeq" id="WP_160423507.1">
    <property type="nucleotide sequence ID" value="NZ_WSTA01000020.1"/>
</dbReference>
<evidence type="ECO:0000259" key="1">
    <source>
        <dbReference type="Pfam" id="PF01243"/>
    </source>
</evidence>
<accession>A0A6I4P436</accession>
<dbReference type="Gene3D" id="2.30.110.10">
    <property type="entry name" value="Electron Transport, Fmn-binding Protein, Chain A"/>
    <property type="match status" value="1"/>
</dbReference>
<dbReference type="InterPro" id="IPR011576">
    <property type="entry name" value="Pyridox_Oxase_N"/>
</dbReference>
<dbReference type="Pfam" id="PF01243">
    <property type="entry name" value="PNPOx_N"/>
    <property type="match status" value="1"/>
</dbReference>
<dbReference type="Proteomes" id="UP000438182">
    <property type="component" value="Unassembled WGS sequence"/>
</dbReference>
<gene>
    <name evidence="2" type="ORF">GB864_06345</name>
</gene>
<feature type="domain" description="Pyridoxamine 5'-phosphate oxidase N-terminal" evidence="1">
    <location>
        <begin position="8"/>
        <end position="120"/>
    </location>
</feature>
<protein>
    <recommendedName>
        <fullName evidence="1">Pyridoxamine 5'-phosphate oxidase N-terminal domain-containing protein</fullName>
    </recommendedName>
</protein>
<dbReference type="InterPro" id="IPR012349">
    <property type="entry name" value="Split_barrel_FMN-bd"/>
</dbReference>
<comment type="caution">
    <text evidence="2">The sequence shown here is derived from an EMBL/GenBank/DDBJ whole genome shotgun (WGS) entry which is preliminary data.</text>
</comment>
<dbReference type="EMBL" id="WSTA01000020">
    <property type="protein sequence ID" value="MWB98167.1"/>
    <property type="molecule type" value="Genomic_DNA"/>
</dbReference>
<proteinExistence type="predicted"/>
<dbReference type="AlphaFoldDB" id="A0A6I4P436"/>
<name>A0A6I4P436_9MICO</name>
<evidence type="ECO:0000313" key="3">
    <source>
        <dbReference type="Proteomes" id="UP000438182"/>
    </source>
</evidence>
<dbReference type="SUPFAM" id="SSF50475">
    <property type="entry name" value="FMN-binding split barrel"/>
    <property type="match status" value="1"/>
</dbReference>
<sequence length="139" mass="14746">MRAERMIEYVRAQGWGVLSTVGPEGSPHSAFLELTATDAGELVCNARSGSRKIADLGRDDRVSVVIGGLDGTTLQVEGVADSPAGGDQERCTAAYLAAFPQYAASFDDPGVVLVRVIPNWARHGDYRERPAAIESVDLG</sequence>
<organism evidence="2 3">
    <name type="scientific">Agromyces seonyuensis</name>
    <dbReference type="NCBI Taxonomy" id="2662446"/>
    <lineage>
        <taxon>Bacteria</taxon>
        <taxon>Bacillati</taxon>
        <taxon>Actinomycetota</taxon>
        <taxon>Actinomycetes</taxon>
        <taxon>Micrococcales</taxon>
        <taxon>Microbacteriaceae</taxon>
        <taxon>Agromyces</taxon>
    </lineage>
</organism>
<evidence type="ECO:0000313" key="2">
    <source>
        <dbReference type="EMBL" id="MWB98167.1"/>
    </source>
</evidence>